<dbReference type="Proteomes" id="UP001266305">
    <property type="component" value="Unassembled WGS sequence"/>
</dbReference>
<protein>
    <submittedName>
        <fullName evidence="2">Uncharacterized protein</fullName>
    </submittedName>
</protein>
<evidence type="ECO:0000313" key="3">
    <source>
        <dbReference type="Proteomes" id="UP001266305"/>
    </source>
</evidence>
<feature type="compositionally biased region" description="Polar residues" evidence="1">
    <location>
        <begin position="7"/>
        <end position="18"/>
    </location>
</feature>
<accession>A0ABQ9U7C2</accession>
<name>A0ABQ9U7C2_SAGOE</name>
<evidence type="ECO:0000313" key="2">
    <source>
        <dbReference type="EMBL" id="KAK2092953.1"/>
    </source>
</evidence>
<gene>
    <name evidence="2" type="ORF">P7K49_029482</name>
</gene>
<organism evidence="2 3">
    <name type="scientific">Saguinus oedipus</name>
    <name type="common">Cotton-top tamarin</name>
    <name type="synonym">Oedipomidas oedipus</name>
    <dbReference type="NCBI Taxonomy" id="9490"/>
    <lineage>
        <taxon>Eukaryota</taxon>
        <taxon>Metazoa</taxon>
        <taxon>Chordata</taxon>
        <taxon>Craniata</taxon>
        <taxon>Vertebrata</taxon>
        <taxon>Euteleostomi</taxon>
        <taxon>Mammalia</taxon>
        <taxon>Eutheria</taxon>
        <taxon>Euarchontoglires</taxon>
        <taxon>Primates</taxon>
        <taxon>Haplorrhini</taxon>
        <taxon>Platyrrhini</taxon>
        <taxon>Cebidae</taxon>
        <taxon>Callitrichinae</taxon>
        <taxon>Saguinus</taxon>
    </lineage>
</organism>
<dbReference type="EMBL" id="JASSZA010000015">
    <property type="protein sequence ID" value="KAK2092953.1"/>
    <property type="molecule type" value="Genomic_DNA"/>
</dbReference>
<feature type="compositionally biased region" description="Basic residues" evidence="1">
    <location>
        <begin position="19"/>
        <end position="28"/>
    </location>
</feature>
<keyword evidence="3" id="KW-1185">Reference proteome</keyword>
<feature type="region of interest" description="Disordered" evidence="1">
    <location>
        <begin position="1"/>
        <end position="46"/>
    </location>
</feature>
<comment type="caution">
    <text evidence="2">The sequence shown here is derived from an EMBL/GenBank/DDBJ whole genome shotgun (WGS) entry which is preliminary data.</text>
</comment>
<evidence type="ECO:0000256" key="1">
    <source>
        <dbReference type="SAM" id="MobiDB-lite"/>
    </source>
</evidence>
<reference evidence="2 3" key="1">
    <citation type="submission" date="2023-05" db="EMBL/GenBank/DDBJ databases">
        <title>B98-5 Cell Line De Novo Hybrid Assembly: An Optical Mapping Approach.</title>
        <authorList>
            <person name="Kananen K."/>
            <person name="Auerbach J.A."/>
            <person name="Kautto E."/>
            <person name="Blachly J.S."/>
        </authorList>
    </citation>
    <scope>NUCLEOTIDE SEQUENCE [LARGE SCALE GENOMIC DNA]</scope>
    <source>
        <strain evidence="2">B95-8</strain>
        <tissue evidence="2">Cell line</tissue>
    </source>
</reference>
<proteinExistence type="predicted"/>
<sequence length="216" mass="24235">MPGPRNPFSTTDSAQSPIHSRRLSRHRFRTTDSSWRNPSRALAAGLTHPRRSISTWTHSGPRPTMRRKVPRIAMLPRSPSSAKIFLAVAKDVPSSRPDKSLLWTPRQEGLPWGLAPPRGECVKARVAVTRRQRRKGSQVRGRRKQAQRWAARIPLPHAPRHPPRRRQGTCQSIDELERRLDGVERGESLLVGASEAAASIASARIPYLVVFRLPAS</sequence>